<feature type="domain" description="Beta-lactamase-related" evidence="1">
    <location>
        <begin position="30"/>
        <end position="347"/>
    </location>
</feature>
<protein>
    <submittedName>
        <fullName evidence="2">CubicO group peptidase (Beta-lactamase class C family)</fullName>
    </submittedName>
</protein>
<sequence length="379" mass="40269">MTTTHIQGTVAEGYADVRDAFTDFTTGQHTPPDAQLAAYVHGRLVVDLWTGDDINGDTLTGVYSATKGAAYLTVALLVQDGVLDLDDTVASHWPAFGAHGKDRLTLRQLLAHQAGVPGVDGGLTPAELADDRAIAVRVAAQAPYWEPGTAYGYHAYVVGALIGEVVLRATGRGLREHYEERLRVPFGLDLHVGLPAELEERFREIKPWVLTPEQEAELWSGWPGAGSVAAIAYNLDAEEPTDPTLVANDRRMRALGQFSAGGVGSAQGLAGLYDAALRLLDPRTVAVFTAVQSTGNDLVSGMPARFNVGFENLAQYPALGGDAFGHSGTPGSLGFADPRSGVAYGYTRRRCTPAFYAPEHQALTAAIVRAAGRTSKRMG</sequence>
<dbReference type="Gene3D" id="3.40.710.10">
    <property type="entry name" value="DD-peptidase/beta-lactamase superfamily"/>
    <property type="match status" value="1"/>
</dbReference>
<evidence type="ECO:0000259" key="1">
    <source>
        <dbReference type="Pfam" id="PF00144"/>
    </source>
</evidence>
<dbReference type="Proteomes" id="UP000548476">
    <property type="component" value="Unassembled WGS sequence"/>
</dbReference>
<dbReference type="InterPro" id="IPR001466">
    <property type="entry name" value="Beta-lactam-related"/>
</dbReference>
<dbReference type="EMBL" id="JACHGT010000003">
    <property type="protein sequence ID" value="MBB6033779.1"/>
    <property type="molecule type" value="Genomic_DNA"/>
</dbReference>
<dbReference type="PANTHER" id="PTHR43319">
    <property type="entry name" value="BETA-LACTAMASE-RELATED"/>
    <property type="match status" value="1"/>
</dbReference>
<comment type="caution">
    <text evidence="2">The sequence shown here is derived from an EMBL/GenBank/DDBJ whole genome shotgun (WGS) entry which is preliminary data.</text>
</comment>
<dbReference type="Pfam" id="PF00144">
    <property type="entry name" value="Beta-lactamase"/>
    <property type="match status" value="1"/>
</dbReference>
<name>A0A841FME4_9ACTN</name>
<dbReference type="InterPro" id="IPR012338">
    <property type="entry name" value="Beta-lactam/transpept-like"/>
</dbReference>
<organism evidence="2 3">
    <name type="scientific">Phytomonospora endophytica</name>
    <dbReference type="NCBI Taxonomy" id="714109"/>
    <lineage>
        <taxon>Bacteria</taxon>
        <taxon>Bacillati</taxon>
        <taxon>Actinomycetota</taxon>
        <taxon>Actinomycetes</taxon>
        <taxon>Micromonosporales</taxon>
        <taxon>Micromonosporaceae</taxon>
        <taxon>Phytomonospora</taxon>
    </lineage>
</organism>
<dbReference type="RefSeq" id="WP_184786641.1">
    <property type="nucleotide sequence ID" value="NZ_BONT01000013.1"/>
</dbReference>
<keyword evidence="3" id="KW-1185">Reference proteome</keyword>
<dbReference type="SUPFAM" id="SSF56601">
    <property type="entry name" value="beta-lactamase/transpeptidase-like"/>
    <property type="match status" value="1"/>
</dbReference>
<evidence type="ECO:0000313" key="3">
    <source>
        <dbReference type="Proteomes" id="UP000548476"/>
    </source>
</evidence>
<evidence type="ECO:0000313" key="2">
    <source>
        <dbReference type="EMBL" id="MBB6033779.1"/>
    </source>
</evidence>
<gene>
    <name evidence="2" type="ORF">HNR73_001629</name>
</gene>
<dbReference type="PANTHER" id="PTHR43319:SF3">
    <property type="entry name" value="BETA-LACTAMASE-RELATED DOMAIN-CONTAINING PROTEIN"/>
    <property type="match status" value="1"/>
</dbReference>
<accession>A0A841FME4</accession>
<reference evidence="2 3" key="1">
    <citation type="submission" date="2020-08" db="EMBL/GenBank/DDBJ databases">
        <title>Genomic Encyclopedia of Type Strains, Phase IV (KMG-IV): sequencing the most valuable type-strain genomes for metagenomic binning, comparative biology and taxonomic classification.</title>
        <authorList>
            <person name="Goeker M."/>
        </authorList>
    </citation>
    <scope>NUCLEOTIDE SEQUENCE [LARGE SCALE GENOMIC DNA]</scope>
    <source>
        <strain evidence="2 3">YIM 65646</strain>
    </source>
</reference>
<dbReference type="InterPro" id="IPR052907">
    <property type="entry name" value="Beta-lactamase/esterase"/>
</dbReference>
<proteinExistence type="predicted"/>
<dbReference type="AlphaFoldDB" id="A0A841FME4"/>